<accession>A0A1H7FII4</accession>
<dbReference type="OrthoDB" id="9949637at2"/>
<evidence type="ECO:0000313" key="2">
    <source>
        <dbReference type="Proteomes" id="UP000198677"/>
    </source>
</evidence>
<dbReference type="EMBL" id="FOAW01000001">
    <property type="protein sequence ID" value="SEK25831.1"/>
    <property type="molecule type" value="Genomic_DNA"/>
</dbReference>
<sequence length="168" mass="17851">MADYDDMLIVRQLVDDVLLVLRWSAQPDATLGDDRGVETAVVPDEGLRSQFASAVEQLVANQGAEALRTLSGQNTEFPADAVIAALGSAGWDGAMRDFKLSVIELAGRGEVMGVVRGGGTIRRQIFRALLAALNAALASLSSIPGASAIQELKDFLEKVLEQEPDEQA</sequence>
<dbReference type="RefSeq" id="WP_072750121.1">
    <property type="nucleotide sequence ID" value="NZ_FOAW01000001.1"/>
</dbReference>
<keyword evidence="2" id="KW-1185">Reference proteome</keyword>
<gene>
    <name evidence="1" type="ORF">SAMN05444583_101194</name>
</gene>
<protein>
    <submittedName>
        <fullName evidence="1">Uncharacterized protein</fullName>
    </submittedName>
</protein>
<evidence type="ECO:0000313" key="1">
    <source>
        <dbReference type="EMBL" id="SEK25831.1"/>
    </source>
</evidence>
<dbReference type="AlphaFoldDB" id="A0A1H7FII4"/>
<organism evidence="1 2">
    <name type="scientific">Rhodococcus maanshanensis</name>
    <dbReference type="NCBI Taxonomy" id="183556"/>
    <lineage>
        <taxon>Bacteria</taxon>
        <taxon>Bacillati</taxon>
        <taxon>Actinomycetota</taxon>
        <taxon>Actinomycetes</taxon>
        <taxon>Mycobacteriales</taxon>
        <taxon>Nocardiaceae</taxon>
        <taxon>Rhodococcus</taxon>
    </lineage>
</organism>
<dbReference type="Proteomes" id="UP000198677">
    <property type="component" value="Unassembled WGS sequence"/>
</dbReference>
<proteinExistence type="predicted"/>
<reference evidence="2" key="1">
    <citation type="submission" date="2016-10" db="EMBL/GenBank/DDBJ databases">
        <authorList>
            <person name="Varghese N."/>
            <person name="Submissions S."/>
        </authorList>
    </citation>
    <scope>NUCLEOTIDE SEQUENCE [LARGE SCALE GENOMIC DNA]</scope>
    <source>
        <strain evidence="2">DSM 44675</strain>
    </source>
</reference>
<name>A0A1H7FII4_9NOCA</name>